<evidence type="ECO:0000259" key="2">
    <source>
        <dbReference type="Pfam" id="PF03372"/>
    </source>
</evidence>
<dbReference type="Gene3D" id="3.60.10.10">
    <property type="entry name" value="Endonuclease/exonuclease/phosphatase"/>
    <property type="match status" value="1"/>
</dbReference>
<evidence type="ECO:0000313" key="4">
    <source>
        <dbReference type="Proteomes" id="UP000828251"/>
    </source>
</evidence>
<gene>
    <name evidence="3" type="ORF">J1N35_033911</name>
</gene>
<feature type="domain" description="Endonuclease/exonuclease/phosphatase" evidence="2">
    <location>
        <begin position="488"/>
        <end position="630"/>
    </location>
</feature>
<dbReference type="SUPFAM" id="SSF56219">
    <property type="entry name" value="DNase I-like"/>
    <property type="match status" value="1"/>
</dbReference>
<dbReference type="InterPro" id="IPR005135">
    <property type="entry name" value="Endo/exonuclease/phosphatase"/>
</dbReference>
<dbReference type="InterPro" id="IPR036691">
    <property type="entry name" value="Endo/exonu/phosph_ase_sf"/>
</dbReference>
<comment type="caution">
    <text evidence="3">The sequence shown here is derived from an EMBL/GenBank/DDBJ whole genome shotgun (WGS) entry which is preliminary data.</text>
</comment>
<dbReference type="InterPro" id="IPR040256">
    <property type="entry name" value="At4g02000-like"/>
</dbReference>
<dbReference type="PANTHER" id="PTHR31286">
    <property type="entry name" value="GLYCINE-RICH CELL WALL STRUCTURAL PROTEIN 1.8-LIKE"/>
    <property type="match status" value="1"/>
</dbReference>
<dbReference type="AlphaFoldDB" id="A0A9D3UQZ8"/>
<reference evidence="3 4" key="1">
    <citation type="journal article" date="2021" name="Plant Biotechnol. J.">
        <title>Multi-omics assisted identification of the key and species-specific regulatory components of drought-tolerant mechanisms in Gossypium stocksii.</title>
        <authorList>
            <person name="Yu D."/>
            <person name="Ke L."/>
            <person name="Zhang D."/>
            <person name="Wu Y."/>
            <person name="Sun Y."/>
            <person name="Mei J."/>
            <person name="Sun J."/>
            <person name="Sun Y."/>
        </authorList>
    </citation>
    <scope>NUCLEOTIDE SEQUENCE [LARGE SCALE GENOMIC DNA]</scope>
    <source>
        <strain evidence="4">cv. E1</strain>
        <tissue evidence="3">Leaf</tissue>
    </source>
</reference>
<dbReference type="GO" id="GO:0003824">
    <property type="term" value="F:catalytic activity"/>
    <property type="evidence" value="ECO:0007669"/>
    <property type="project" value="InterPro"/>
</dbReference>
<dbReference type="EMBL" id="JAIQCV010000010">
    <property type="protein sequence ID" value="KAH1055846.1"/>
    <property type="molecule type" value="Genomic_DNA"/>
</dbReference>
<feature type="region of interest" description="Disordered" evidence="1">
    <location>
        <begin position="151"/>
        <end position="191"/>
    </location>
</feature>
<dbReference type="PANTHER" id="PTHR31286:SF173">
    <property type="entry name" value="DUF4283 DOMAIN-CONTAINING PROTEIN"/>
    <property type="match status" value="1"/>
</dbReference>
<keyword evidence="4" id="KW-1185">Reference proteome</keyword>
<proteinExistence type="predicted"/>
<dbReference type="Pfam" id="PF03372">
    <property type="entry name" value="Exo_endo_phos"/>
    <property type="match status" value="1"/>
</dbReference>
<dbReference type="OrthoDB" id="1002559at2759"/>
<evidence type="ECO:0000313" key="3">
    <source>
        <dbReference type="EMBL" id="KAH1055846.1"/>
    </source>
</evidence>
<evidence type="ECO:0000256" key="1">
    <source>
        <dbReference type="SAM" id="MobiDB-lite"/>
    </source>
</evidence>
<name>A0A9D3UQZ8_9ROSI</name>
<dbReference type="Proteomes" id="UP000828251">
    <property type="component" value="Unassembled WGS sequence"/>
</dbReference>
<organism evidence="3 4">
    <name type="scientific">Gossypium stocksii</name>
    <dbReference type="NCBI Taxonomy" id="47602"/>
    <lineage>
        <taxon>Eukaryota</taxon>
        <taxon>Viridiplantae</taxon>
        <taxon>Streptophyta</taxon>
        <taxon>Embryophyta</taxon>
        <taxon>Tracheophyta</taxon>
        <taxon>Spermatophyta</taxon>
        <taxon>Magnoliopsida</taxon>
        <taxon>eudicotyledons</taxon>
        <taxon>Gunneridae</taxon>
        <taxon>Pentapetalae</taxon>
        <taxon>rosids</taxon>
        <taxon>malvids</taxon>
        <taxon>Malvales</taxon>
        <taxon>Malvaceae</taxon>
        <taxon>Malvoideae</taxon>
        <taxon>Gossypium</taxon>
    </lineage>
</organism>
<accession>A0A9D3UQZ8</accession>
<protein>
    <recommendedName>
        <fullName evidence="2">Endonuclease/exonuclease/phosphatase domain-containing protein</fullName>
    </recommendedName>
</protein>
<sequence length="747" mass="82750">MEIRGLIGKVSKLDFNTDSKARGRYARMAVFVNLGRPLVSKILIKGNPQIIEYENLPIVSFKYGFYGHSKESCLSVVPPPKVIENEEASLNVTAAHALAGDSDYGPWMLVERRSRRGVTGGAKKGNSSKKGEILRSRFQSLADLEAVLSEEGNPKITQSDSQKKRKAPIITTNNDPLTGRKDIKRDSKKPHLALSVDKIGMSQTRAPRNIIFNDDRAARVVNVDLEPSAVLKATNPPSLGLKDQTHNTICVGSQQEPPGSAGPITECSKISNALNCLSPNLNGSTGHLIPGNSNLAFPLVVNSQNNLAAGQKQLESNQCQYTKSDHVVHYNPAFEENSFVNVEIKDGVLEAKNHSAIVFNNSRHLEHTVEKSENSPLAGANSSKLGFKRLNANGTNNKGGCKLNKTLKGPGNRFKNLENSRISFAVSMNKTAELIVSEMEGNSANESDRHLERNGKLPHLDRQISGNRADSIIAKMGWDKSHRVKTVGFSGGIWIGWNNSIDLKIVGNHLQFILASICSNLSSSPLLIAFVYGSPDKLKRKTLRNDLSHSLPWLVIGDFNTIVSSTDKKGGNIKGRRCQFFGEFMEKAQLHDLGFQGSPFTWHRGNLSECLDRAVGDSSLRKKESSIRDELENTLFHGEILWKQKSRCEWLKLGDHNTSYFHRRTVQRRNFNKITALRNEDGEWIYDSEALKAEAVNFFQNLYGENYSPCENIPPSVFPSLGTEDAGFFRRNVTNEEIKAALFDMAP</sequence>